<dbReference type="GO" id="GO:0010468">
    <property type="term" value="P:regulation of gene expression"/>
    <property type="evidence" value="ECO:0007669"/>
    <property type="project" value="UniProtKB-ARBA"/>
</dbReference>
<dbReference type="AlphaFoldDB" id="W6UR61"/>
<dbReference type="SMART" id="SM01401">
    <property type="entry name" value="Sds3"/>
    <property type="match status" value="1"/>
</dbReference>
<accession>W6UR61</accession>
<gene>
    <name evidence="7" type="ORF">EGR_00759</name>
</gene>
<dbReference type="InterPro" id="IPR013907">
    <property type="entry name" value="Sds3"/>
</dbReference>
<keyword evidence="2" id="KW-0678">Repressor</keyword>
<evidence type="ECO:0000256" key="4">
    <source>
        <dbReference type="ARBA" id="ARBA00023163"/>
    </source>
</evidence>
<keyword evidence="4" id="KW-0804">Transcription</keyword>
<organism evidence="7 8">
    <name type="scientific">Echinococcus granulosus</name>
    <name type="common">Hydatid tapeworm</name>
    <dbReference type="NCBI Taxonomy" id="6210"/>
    <lineage>
        <taxon>Eukaryota</taxon>
        <taxon>Metazoa</taxon>
        <taxon>Spiralia</taxon>
        <taxon>Lophotrochozoa</taxon>
        <taxon>Platyhelminthes</taxon>
        <taxon>Cestoda</taxon>
        <taxon>Eucestoda</taxon>
        <taxon>Cyclophyllidea</taxon>
        <taxon>Taeniidae</taxon>
        <taxon>Echinococcus</taxon>
        <taxon>Echinococcus granulosus group</taxon>
    </lineage>
</organism>
<evidence type="ECO:0000256" key="1">
    <source>
        <dbReference type="ARBA" id="ARBA00004123"/>
    </source>
</evidence>
<dbReference type="Proteomes" id="UP000019149">
    <property type="component" value="Unassembled WGS sequence"/>
</dbReference>
<evidence type="ECO:0000256" key="6">
    <source>
        <dbReference type="SAM" id="MobiDB-lite"/>
    </source>
</evidence>
<feature type="compositionally biased region" description="Basic residues" evidence="6">
    <location>
        <begin position="417"/>
        <end position="427"/>
    </location>
</feature>
<dbReference type="RefSeq" id="XP_024355411.1">
    <property type="nucleotide sequence ID" value="XM_024490008.1"/>
</dbReference>
<dbReference type="EMBL" id="APAU02000003">
    <property type="protein sequence ID" value="EUB64215.1"/>
    <property type="molecule type" value="Genomic_DNA"/>
</dbReference>
<feature type="compositionally biased region" description="Low complexity" evidence="6">
    <location>
        <begin position="381"/>
        <end position="390"/>
    </location>
</feature>
<dbReference type="GeneID" id="36336474"/>
<name>W6UR61_ECHGR</name>
<feature type="compositionally biased region" description="Basic and acidic residues" evidence="6">
    <location>
        <begin position="398"/>
        <end position="416"/>
    </location>
</feature>
<dbReference type="CTD" id="36336474"/>
<evidence type="ECO:0000313" key="8">
    <source>
        <dbReference type="Proteomes" id="UP000019149"/>
    </source>
</evidence>
<dbReference type="KEGG" id="egl:EGR_00759"/>
<evidence type="ECO:0000313" key="7">
    <source>
        <dbReference type="EMBL" id="EUB64215.1"/>
    </source>
</evidence>
<comment type="caution">
    <text evidence="7">The sequence shown here is derived from an EMBL/GenBank/DDBJ whole genome shotgun (WGS) entry which is preliminary data.</text>
</comment>
<protein>
    <submittedName>
        <fullName evidence="7">Sin3 histone deacetylase corepressor complex component</fullName>
    </submittedName>
</protein>
<evidence type="ECO:0000256" key="2">
    <source>
        <dbReference type="ARBA" id="ARBA00022491"/>
    </source>
</evidence>
<reference evidence="7 8" key="1">
    <citation type="journal article" date="2013" name="Nat. Genet.">
        <title>The genome of the hydatid tapeworm Echinococcus granulosus.</title>
        <authorList>
            <person name="Zheng H."/>
            <person name="Zhang W."/>
            <person name="Zhang L."/>
            <person name="Zhang Z."/>
            <person name="Li J."/>
            <person name="Lu G."/>
            <person name="Zhu Y."/>
            <person name="Wang Y."/>
            <person name="Huang Y."/>
            <person name="Liu J."/>
            <person name="Kang H."/>
            <person name="Chen J."/>
            <person name="Wang L."/>
            <person name="Chen A."/>
            <person name="Yu S."/>
            <person name="Gao Z."/>
            <person name="Jin L."/>
            <person name="Gu W."/>
            <person name="Wang Z."/>
            <person name="Zhao L."/>
            <person name="Shi B."/>
            <person name="Wen H."/>
            <person name="Lin R."/>
            <person name="Jones M.K."/>
            <person name="Brejova B."/>
            <person name="Vinar T."/>
            <person name="Zhao G."/>
            <person name="McManus D.P."/>
            <person name="Chen Z."/>
            <person name="Zhou Y."/>
            <person name="Wang S."/>
        </authorList>
    </citation>
    <scope>NUCLEOTIDE SEQUENCE [LARGE SCALE GENOMIC DNA]</scope>
</reference>
<dbReference type="OrthoDB" id="70376at2759"/>
<dbReference type="PANTHER" id="PTHR21964">
    <property type="entry name" value="BREAST CANCER METASTASIS-SUPPRESSOR 1"/>
    <property type="match status" value="1"/>
</dbReference>
<evidence type="ECO:0000256" key="5">
    <source>
        <dbReference type="ARBA" id="ARBA00023242"/>
    </source>
</evidence>
<keyword evidence="5" id="KW-0539">Nucleus</keyword>
<sequence length="627" mass="68309">MLIKPANRFNSHSKREREGDPSSISHNEGNDMFDSEKEYIEKLEAFALQLKQLNERTHPEFCKASKRIENWLADQKLRNQILHDYKIDEIHSQYEREIRTCDRDCGIEKKKIQEYLVGLCEDLKRRLEHDKKGIELTTTGDVLELKPTVTRKLRRRAPEMPSSVVGSGIVSSASGKFGYWGDLHLYAPTWSVAILNTSTKSGIELPSSPYPTSGTGQETVEDPIYHAVVPPPSTFGNLFGSLGVNVEDGSSLLNHLIASISASNAAGNGHGDSGVLSTSGVLFTQSALASTFGCIGATGPNSSAVTSVAAVIVPGLTGLAGAQPPKRRKQQNNQPLTQLSLLLPENDIYSDLTLIHRTCGKPPLSGGLKKHSHETSGGTGATVRGVTGASSPLPAGTRSEDTHSRRRSDNTESGRREQHHRHHHHHHDSGSREGSSNSPLIWIDDGRLYIGQSCYQQGTPVYLESHGCNGTVVAVGAQDISIKRSSDTGIMRITVQQLKLGRYVLAPLKPQQQTTVRGLGRQCNFVVAALVQKYARGTGARLKVIERMSRLRRLASTALTSDTVAYTSDHACSLPELLCVSKHRLLPLRGSRGAHKRTATYLPRVIDVSLRDPVAVGVSVTTIRCCV</sequence>
<dbReference type="Pfam" id="PF08598">
    <property type="entry name" value="Sds3"/>
    <property type="match status" value="1"/>
</dbReference>
<feature type="region of interest" description="Disordered" evidence="6">
    <location>
        <begin position="364"/>
        <end position="437"/>
    </location>
</feature>
<dbReference type="GO" id="GO:0005654">
    <property type="term" value="C:nucleoplasm"/>
    <property type="evidence" value="ECO:0007669"/>
    <property type="project" value="UniProtKB-ARBA"/>
</dbReference>
<dbReference type="OMA" id="IMRITVQ"/>
<dbReference type="STRING" id="6210.W6UR61"/>
<evidence type="ECO:0000256" key="3">
    <source>
        <dbReference type="ARBA" id="ARBA00023015"/>
    </source>
</evidence>
<keyword evidence="8" id="KW-1185">Reference proteome</keyword>
<keyword evidence="3" id="KW-0805">Transcription regulation</keyword>
<comment type="subcellular location">
    <subcellularLocation>
        <location evidence="1">Nucleus</location>
    </subcellularLocation>
</comment>
<proteinExistence type="predicted"/>
<feature type="region of interest" description="Disordered" evidence="6">
    <location>
        <begin position="1"/>
        <end position="31"/>
    </location>
</feature>